<dbReference type="NCBIfam" id="NF003589">
    <property type="entry name" value="PRK05254.1-2"/>
    <property type="match status" value="1"/>
</dbReference>
<evidence type="ECO:0000256" key="3">
    <source>
        <dbReference type="ARBA" id="ARBA00008184"/>
    </source>
</evidence>
<gene>
    <name evidence="9" type="primary">ung</name>
    <name evidence="13" type="ORF">CJ205_06425</name>
</gene>
<dbReference type="NCBIfam" id="NF003588">
    <property type="entry name" value="PRK05254.1-1"/>
    <property type="match status" value="1"/>
</dbReference>
<keyword evidence="9" id="KW-0963">Cytoplasm</keyword>
<dbReference type="CDD" id="cd10027">
    <property type="entry name" value="UDG-F1-like"/>
    <property type="match status" value="1"/>
</dbReference>
<evidence type="ECO:0000256" key="7">
    <source>
        <dbReference type="ARBA" id="ARBA00022801"/>
    </source>
</evidence>
<evidence type="ECO:0000256" key="10">
    <source>
        <dbReference type="PROSITE-ProRule" id="PRU10072"/>
    </source>
</evidence>
<dbReference type="InterPro" id="IPR018085">
    <property type="entry name" value="Ura-DNA_Glyclase_AS"/>
</dbReference>
<evidence type="ECO:0000313" key="13">
    <source>
        <dbReference type="EMBL" id="PMC58048.1"/>
    </source>
</evidence>
<dbReference type="Pfam" id="PF03167">
    <property type="entry name" value="UDG"/>
    <property type="match status" value="1"/>
</dbReference>
<dbReference type="GO" id="GO:0004844">
    <property type="term" value="F:uracil DNA N-glycosylase activity"/>
    <property type="evidence" value="ECO:0007669"/>
    <property type="project" value="UniProtKB-UniRule"/>
</dbReference>
<dbReference type="NCBIfam" id="TIGR00628">
    <property type="entry name" value="ung"/>
    <property type="match status" value="1"/>
</dbReference>
<dbReference type="SMART" id="SM00986">
    <property type="entry name" value="UDG"/>
    <property type="match status" value="1"/>
</dbReference>
<protein>
    <recommendedName>
        <fullName evidence="5 9">Uracil-DNA glycosylase</fullName>
        <shortName evidence="9">UDG</shortName>
        <ecNumber evidence="4 9">3.2.2.27</ecNumber>
    </recommendedName>
</protein>
<comment type="caution">
    <text evidence="13">The sequence shown here is derived from an EMBL/GenBank/DDBJ whole genome shotgun (WGS) entry which is preliminary data.</text>
</comment>
<comment type="catalytic activity">
    <reaction evidence="1 9 11">
        <text>Hydrolyzes single-stranded DNA or mismatched double-stranded DNA and polynucleotides, releasing free uracil.</text>
        <dbReference type="EC" id="3.2.2.27"/>
    </reaction>
</comment>
<evidence type="ECO:0000256" key="6">
    <source>
        <dbReference type="ARBA" id="ARBA00022763"/>
    </source>
</evidence>
<dbReference type="Gene3D" id="3.40.470.10">
    <property type="entry name" value="Uracil-DNA glycosylase-like domain"/>
    <property type="match status" value="1"/>
</dbReference>
<keyword evidence="6 9" id="KW-0227">DNA damage</keyword>
<organism evidence="13 14">
    <name type="scientific">Dolosicoccus paucivorans</name>
    <dbReference type="NCBI Taxonomy" id="84521"/>
    <lineage>
        <taxon>Bacteria</taxon>
        <taxon>Bacillati</taxon>
        <taxon>Bacillota</taxon>
        <taxon>Bacilli</taxon>
        <taxon>Lactobacillales</taxon>
        <taxon>Aerococcaceae</taxon>
        <taxon>Dolosicoccus</taxon>
    </lineage>
</organism>
<dbReference type="PROSITE" id="PS00130">
    <property type="entry name" value="U_DNA_GLYCOSYLASE"/>
    <property type="match status" value="1"/>
</dbReference>
<dbReference type="PANTHER" id="PTHR11264">
    <property type="entry name" value="URACIL-DNA GLYCOSYLASE"/>
    <property type="match status" value="1"/>
</dbReference>
<evidence type="ECO:0000256" key="11">
    <source>
        <dbReference type="RuleBase" id="RU003780"/>
    </source>
</evidence>
<dbReference type="GO" id="GO:0097510">
    <property type="term" value="P:base-excision repair, AP site formation via deaminated base removal"/>
    <property type="evidence" value="ECO:0007669"/>
    <property type="project" value="TreeGrafter"/>
</dbReference>
<keyword evidence="8 9" id="KW-0234">DNA repair</keyword>
<dbReference type="OrthoDB" id="9804372at2"/>
<keyword evidence="14" id="KW-1185">Reference proteome</keyword>
<accession>A0A2N6SLU9</accession>
<dbReference type="GO" id="GO:0005737">
    <property type="term" value="C:cytoplasm"/>
    <property type="evidence" value="ECO:0007669"/>
    <property type="project" value="UniProtKB-SubCell"/>
</dbReference>
<dbReference type="InterPro" id="IPR002043">
    <property type="entry name" value="UDG_fam1"/>
</dbReference>
<evidence type="ECO:0000256" key="4">
    <source>
        <dbReference type="ARBA" id="ARBA00012030"/>
    </source>
</evidence>
<evidence type="ECO:0000256" key="5">
    <source>
        <dbReference type="ARBA" id="ARBA00018429"/>
    </source>
</evidence>
<dbReference type="NCBIfam" id="NF003592">
    <property type="entry name" value="PRK05254.1-5"/>
    <property type="match status" value="1"/>
</dbReference>
<dbReference type="NCBIfam" id="NF003591">
    <property type="entry name" value="PRK05254.1-4"/>
    <property type="match status" value="1"/>
</dbReference>
<comment type="function">
    <text evidence="2 9 11">Excises uracil residues from the DNA which can arise as a result of misincorporation of dUMP residues by DNA polymerase or due to deamination of cytosine.</text>
</comment>
<evidence type="ECO:0000259" key="12">
    <source>
        <dbReference type="SMART" id="SM00986"/>
    </source>
</evidence>
<dbReference type="FunFam" id="3.40.470.10:FF:000001">
    <property type="entry name" value="Uracil-DNA glycosylase"/>
    <property type="match status" value="1"/>
</dbReference>
<dbReference type="Proteomes" id="UP000235682">
    <property type="component" value="Unassembled WGS sequence"/>
</dbReference>
<evidence type="ECO:0000256" key="2">
    <source>
        <dbReference type="ARBA" id="ARBA00002631"/>
    </source>
</evidence>
<evidence type="ECO:0000256" key="9">
    <source>
        <dbReference type="HAMAP-Rule" id="MF_00148"/>
    </source>
</evidence>
<dbReference type="EMBL" id="PNHE01000028">
    <property type="protein sequence ID" value="PMC58048.1"/>
    <property type="molecule type" value="Genomic_DNA"/>
</dbReference>
<name>A0A2N6SLU9_9LACT</name>
<evidence type="ECO:0000256" key="8">
    <source>
        <dbReference type="ARBA" id="ARBA00023204"/>
    </source>
</evidence>
<dbReference type="AlphaFoldDB" id="A0A2N6SLU9"/>
<reference evidence="13 14" key="1">
    <citation type="submission" date="2017-09" db="EMBL/GenBank/DDBJ databases">
        <title>Bacterial strain isolated from the female urinary microbiota.</title>
        <authorList>
            <person name="Thomas-White K."/>
            <person name="Kumar N."/>
            <person name="Forster S."/>
            <person name="Putonti C."/>
            <person name="Lawley T."/>
            <person name="Wolfe A.J."/>
        </authorList>
    </citation>
    <scope>NUCLEOTIDE SEQUENCE [LARGE SCALE GENOMIC DNA]</scope>
    <source>
        <strain evidence="13 14">UMB0852</strain>
    </source>
</reference>
<dbReference type="SUPFAM" id="SSF52141">
    <property type="entry name" value="Uracil-DNA glycosylase-like"/>
    <property type="match status" value="1"/>
</dbReference>
<dbReference type="InterPro" id="IPR005122">
    <property type="entry name" value="Uracil-DNA_glycosylase-like"/>
</dbReference>
<feature type="active site" description="Proton acceptor" evidence="9 10">
    <location>
        <position position="65"/>
    </location>
</feature>
<comment type="subcellular location">
    <subcellularLocation>
        <location evidence="9">Cytoplasm</location>
    </subcellularLocation>
</comment>
<evidence type="ECO:0000256" key="1">
    <source>
        <dbReference type="ARBA" id="ARBA00001400"/>
    </source>
</evidence>
<dbReference type="STRING" id="84521.SAMN04487994_100188"/>
<dbReference type="SMART" id="SM00987">
    <property type="entry name" value="UreE_C"/>
    <property type="match status" value="1"/>
</dbReference>
<dbReference type="HAMAP" id="MF_00148">
    <property type="entry name" value="UDG"/>
    <property type="match status" value="1"/>
</dbReference>
<proteinExistence type="inferred from homology"/>
<dbReference type="EC" id="3.2.2.27" evidence="4 9"/>
<dbReference type="RefSeq" id="WP_092083776.1">
    <property type="nucleotide sequence ID" value="NZ_FNEL01000001.1"/>
</dbReference>
<feature type="domain" description="Uracil-DNA glycosylase-like" evidence="12">
    <location>
        <begin position="50"/>
        <end position="210"/>
    </location>
</feature>
<comment type="similarity">
    <text evidence="3 9 11">Belongs to the uracil-DNA glycosylase (UDG) superfamily. UNG family.</text>
</comment>
<dbReference type="InterPro" id="IPR036895">
    <property type="entry name" value="Uracil-DNA_glycosylase-like_sf"/>
</dbReference>
<keyword evidence="7 9" id="KW-0378">Hydrolase</keyword>
<evidence type="ECO:0000313" key="14">
    <source>
        <dbReference type="Proteomes" id="UP000235682"/>
    </source>
</evidence>
<sequence>MGPTLPTDWQQLLQPFFDSPTYQKLRQFLATEYKEEVIYPVPEDVFKALQLTPYNKVKVVILGQDPYHGEGQANGLAFSVQPQAPLPPSLRNIYKELEANLQQPAPPNGDLTFWAEQGVLLLNTVLTVRHKAAFSHRGQGWEELTDYIIQRLNERDEPIVFILWGNASIAKRKYIDEAKHAVITSSHPSPLAAHRGFFGSKPFSQANNYLKQWHQQPIHWSKK</sequence>
<dbReference type="PANTHER" id="PTHR11264:SF0">
    <property type="entry name" value="URACIL-DNA GLYCOSYLASE"/>
    <property type="match status" value="1"/>
</dbReference>